<dbReference type="Pfam" id="PF03666">
    <property type="entry name" value="NPR3"/>
    <property type="match status" value="1"/>
</dbReference>
<accession>A0A8B7XHI8</accession>
<dbReference type="GO" id="GO:0005764">
    <property type="term" value="C:lysosome"/>
    <property type="evidence" value="ECO:0007669"/>
    <property type="project" value="UniProtKB-SubCell"/>
</dbReference>
<dbReference type="PANTHER" id="PTHR13153">
    <property type="entry name" value="CGTHBA PROTEIN -14 GENE PROTEIN"/>
    <property type="match status" value="1"/>
</dbReference>
<dbReference type="Pfam" id="PF24064">
    <property type="entry name" value="HTH_NPRL3"/>
    <property type="match status" value="1"/>
</dbReference>
<keyword evidence="5" id="KW-1185">Reference proteome</keyword>
<evidence type="ECO:0000313" key="5">
    <source>
        <dbReference type="Proteomes" id="UP000694845"/>
    </source>
</evidence>
<keyword evidence="2" id="KW-0458">Lysosome</keyword>
<feature type="region of interest" description="Disordered" evidence="3">
    <location>
        <begin position="501"/>
        <end position="543"/>
    </location>
</feature>
<evidence type="ECO:0000313" key="7">
    <source>
        <dbReference type="RefSeq" id="XP_022080257.1"/>
    </source>
</evidence>
<comment type="function">
    <text evidence="2">As a component of the GATOR1 complex functions as an inhibitor of the amino acid-sensing branch of the TORC1 pathway.</text>
</comment>
<dbReference type="RefSeq" id="XP_022080256.1">
    <property type="nucleotide sequence ID" value="XM_022224564.1"/>
</dbReference>
<keyword evidence="2" id="KW-0732">Signal</keyword>
<evidence type="ECO:0000256" key="2">
    <source>
        <dbReference type="RuleBase" id="RU368069"/>
    </source>
</evidence>
<dbReference type="GO" id="GO:0038202">
    <property type="term" value="P:TORC1 signaling"/>
    <property type="evidence" value="ECO:0007669"/>
    <property type="project" value="TreeGrafter"/>
</dbReference>
<dbReference type="OrthoDB" id="18648at2759"/>
<dbReference type="RefSeq" id="XP_022080257.1">
    <property type="nucleotide sequence ID" value="XM_022224565.1"/>
</dbReference>
<feature type="domain" description="GATOR1 complex protein NPRL3 C-terminal HTH" evidence="4">
    <location>
        <begin position="576"/>
        <end position="637"/>
    </location>
</feature>
<feature type="compositionally biased region" description="Low complexity" evidence="3">
    <location>
        <begin position="506"/>
        <end position="529"/>
    </location>
</feature>
<dbReference type="RefSeq" id="XP_022080258.1">
    <property type="nucleotide sequence ID" value="XM_022224566.1"/>
</dbReference>
<evidence type="ECO:0000256" key="1">
    <source>
        <dbReference type="ARBA" id="ARBA00010546"/>
    </source>
</evidence>
<evidence type="ECO:0000313" key="6">
    <source>
        <dbReference type="RefSeq" id="XP_022080256.1"/>
    </source>
</evidence>
<dbReference type="InterPro" id="IPR005365">
    <property type="entry name" value="Npr3"/>
</dbReference>
<organism evidence="5 8">
    <name type="scientific">Acanthaster planci</name>
    <name type="common">Crown-of-thorns starfish</name>
    <dbReference type="NCBI Taxonomy" id="133434"/>
    <lineage>
        <taxon>Eukaryota</taxon>
        <taxon>Metazoa</taxon>
        <taxon>Echinodermata</taxon>
        <taxon>Eleutherozoa</taxon>
        <taxon>Asterozoa</taxon>
        <taxon>Asteroidea</taxon>
        <taxon>Valvatacea</taxon>
        <taxon>Valvatida</taxon>
        <taxon>Acanthasteridae</taxon>
        <taxon>Acanthaster</taxon>
    </lineage>
</organism>
<dbReference type="GO" id="GO:0034198">
    <property type="term" value="P:cellular response to amino acid starvation"/>
    <property type="evidence" value="ECO:0007669"/>
    <property type="project" value="UniProtKB-UniRule"/>
</dbReference>
<evidence type="ECO:0000313" key="8">
    <source>
        <dbReference type="RefSeq" id="XP_022080258.1"/>
    </source>
</evidence>
<proteinExistence type="inferred from homology"/>
<dbReference type="GO" id="GO:1904262">
    <property type="term" value="P:negative regulation of TORC1 signaling"/>
    <property type="evidence" value="ECO:0007669"/>
    <property type="project" value="TreeGrafter"/>
</dbReference>
<dbReference type="Proteomes" id="UP000694845">
    <property type="component" value="Unplaced"/>
</dbReference>
<dbReference type="OMA" id="CNLAFRY"/>
<protein>
    <recommendedName>
        <fullName evidence="2">GATOR complex protein NPRL3</fullName>
    </recommendedName>
    <alternativeName>
        <fullName evidence="2">Nitrogen permease regulator 3-like protein</fullName>
    </alternativeName>
</protein>
<evidence type="ECO:0000256" key="3">
    <source>
        <dbReference type="SAM" id="MobiDB-lite"/>
    </source>
</evidence>
<sequence length="653" mass="73740">MQQPFQGFLGGAVTAHCPLEQFGCTIRTIEHGTTCTYICTYVNIHVRTQGSKTSTDGGRDTWCDEAKMPGRSTPLSVILVSSGSKGNRLLFRYPYQQESDEEVVQKNRTRNPYALQVAEDDLNDSKPASSIKHGKLVGYSDEILAHILTTETGLCDHRFELTIDDVKFVGHPTLIVGEGRKSRRQDEKSRRESRTMAMFNLVFVLHASADPSVVGCYHDLSKRLVLALKHEERRCGYLSHQAVLMMSAHDEVAAMPEDAEESPFSIMLQKSKLCRDLRHVFSGLCDKGVIHVFINNWIEVSFCLPHKVHNVDQMFVIEPEIIEQSLLAIRPYHALLLLEDEKELQQSLPKDCSPSLRRVVKWCSPLKSLQQLSQDTDLALSQVFQIVGHMVYWGKATIIYPICGSNVYILSPRAPTSGNSPHHEEFRDVTAGGCLTEALAAFSQPTLFSDVTNIGEKENEAEKVKILVWLLQKRLLIQLHTYVFLMMPTERPTQLLDLHDQHVKTSPSSSASQDKNSSASTNPSHHSSTGNVADNMSMDSDELSTSLDSYSTLSLDNEGLGHSRQKFMDMLKENLTEVERQCVMNIPVAKKLEDLKLFARLCPYFRGRHHLEEIMYYENVNRSQVHMLLEKFKQVLVVCTHQDAATVAYKEFL</sequence>
<comment type="similarity">
    <text evidence="1 2">Belongs to the NPR3 family.</text>
</comment>
<dbReference type="InterPro" id="IPR056603">
    <property type="entry name" value="HTH_NPRL3"/>
</dbReference>
<dbReference type="CTD" id="8131"/>
<dbReference type="KEGG" id="aplc:110973622"/>
<name>A0A8B7XHI8_ACAPL</name>
<gene>
    <name evidence="6 7 8" type="primary">LOC110973622</name>
</gene>
<comment type="subcellular location">
    <subcellularLocation>
        <location evidence="2">Lysosome</location>
    </subcellularLocation>
</comment>
<evidence type="ECO:0000259" key="4">
    <source>
        <dbReference type="Pfam" id="PF24064"/>
    </source>
</evidence>
<reference evidence="6 7" key="1">
    <citation type="submission" date="2025-04" db="UniProtKB">
        <authorList>
            <consortium name="RefSeq"/>
        </authorList>
    </citation>
    <scope>IDENTIFICATION</scope>
</reference>
<dbReference type="CDD" id="cd15482">
    <property type="entry name" value="Sialidase_non-viral"/>
    <property type="match status" value="1"/>
</dbReference>
<dbReference type="PANTHER" id="PTHR13153:SF5">
    <property type="entry name" value="GATOR COMPLEX PROTEIN NPRL3"/>
    <property type="match status" value="1"/>
</dbReference>
<dbReference type="AlphaFoldDB" id="A0A8B7XHI8"/>
<dbReference type="GeneID" id="110973622"/>
<dbReference type="GO" id="GO:1990130">
    <property type="term" value="C:GATOR1 complex"/>
    <property type="evidence" value="ECO:0007669"/>
    <property type="project" value="UniProtKB-UniRule"/>
</dbReference>
<dbReference type="GO" id="GO:0010508">
    <property type="term" value="P:positive regulation of autophagy"/>
    <property type="evidence" value="ECO:0007669"/>
    <property type="project" value="TreeGrafter"/>
</dbReference>